<evidence type="ECO:0000313" key="3">
    <source>
        <dbReference type="Proteomes" id="UP001162480"/>
    </source>
</evidence>
<keyword evidence="3" id="KW-1185">Reference proteome</keyword>
<feature type="region of interest" description="Disordered" evidence="1">
    <location>
        <begin position="1"/>
        <end position="50"/>
    </location>
</feature>
<protein>
    <submittedName>
        <fullName evidence="2">Uncharacterized protein</fullName>
    </submittedName>
</protein>
<gene>
    <name evidence="2" type="ORF">OCTVUL_1B014779</name>
</gene>
<accession>A0AA36B2Z6</accession>
<feature type="compositionally biased region" description="Polar residues" evidence="1">
    <location>
        <begin position="7"/>
        <end position="21"/>
    </location>
</feature>
<evidence type="ECO:0000256" key="1">
    <source>
        <dbReference type="SAM" id="MobiDB-lite"/>
    </source>
</evidence>
<dbReference type="EMBL" id="OX597820">
    <property type="protein sequence ID" value="CAI9725952.1"/>
    <property type="molecule type" value="Genomic_DNA"/>
</dbReference>
<sequence>MPMKATPVSSPTSEAETNSEYQDSEKSDEESTQTRRKYSKTGTATKLDISSKLSTQKAATVCRQLSQDGIIVETPSRSGIYRSSIKEADKLKKEMKKNTTFRKLVIAF</sequence>
<dbReference type="AlphaFoldDB" id="A0AA36B2Z6"/>
<organism evidence="2 3">
    <name type="scientific">Octopus vulgaris</name>
    <name type="common">Common octopus</name>
    <dbReference type="NCBI Taxonomy" id="6645"/>
    <lineage>
        <taxon>Eukaryota</taxon>
        <taxon>Metazoa</taxon>
        <taxon>Spiralia</taxon>
        <taxon>Lophotrochozoa</taxon>
        <taxon>Mollusca</taxon>
        <taxon>Cephalopoda</taxon>
        <taxon>Coleoidea</taxon>
        <taxon>Octopodiformes</taxon>
        <taxon>Octopoda</taxon>
        <taxon>Incirrata</taxon>
        <taxon>Octopodidae</taxon>
        <taxon>Octopus</taxon>
    </lineage>
</organism>
<dbReference type="Proteomes" id="UP001162480">
    <property type="component" value="Chromosome 7"/>
</dbReference>
<proteinExistence type="predicted"/>
<reference evidence="2" key="1">
    <citation type="submission" date="2023-08" db="EMBL/GenBank/DDBJ databases">
        <authorList>
            <person name="Alioto T."/>
            <person name="Alioto T."/>
            <person name="Gomez Garrido J."/>
        </authorList>
    </citation>
    <scope>NUCLEOTIDE SEQUENCE</scope>
</reference>
<name>A0AA36B2Z6_OCTVU</name>
<evidence type="ECO:0000313" key="2">
    <source>
        <dbReference type="EMBL" id="CAI9725952.1"/>
    </source>
</evidence>